<evidence type="ECO:0000313" key="3">
    <source>
        <dbReference type="Proteomes" id="UP000712600"/>
    </source>
</evidence>
<protein>
    <submittedName>
        <fullName evidence="2">Uncharacterized protein</fullName>
    </submittedName>
</protein>
<dbReference type="EMBL" id="QGKX02000004">
    <property type="protein sequence ID" value="KAF3601867.1"/>
    <property type="molecule type" value="Genomic_DNA"/>
</dbReference>
<dbReference type="AlphaFoldDB" id="A0A8S9SM44"/>
<comment type="caution">
    <text evidence="2">The sequence shown here is derived from an EMBL/GenBank/DDBJ whole genome shotgun (WGS) entry which is preliminary data.</text>
</comment>
<evidence type="ECO:0000313" key="2">
    <source>
        <dbReference type="EMBL" id="KAF3601867.1"/>
    </source>
</evidence>
<reference evidence="2" key="1">
    <citation type="submission" date="2019-12" db="EMBL/GenBank/DDBJ databases">
        <title>Genome sequencing and annotation of Brassica cretica.</title>
        <authorList>
            <person name="Studholme D.J."/>
            <person name="Sarris P."/>
        </authorList>
    </citation>
    <scope>NUCLEOTIDE SEQUENCE</scope>
    <source>
        <strain evidence="2">PFS-109/04</strain>
        <tissue evidence="2">Leaf</tissue>
    </source>
</reference>
<gene>
    <name evidence="2" type="ORF">F2Q69_00036073</name>
</gene>
<feature type="compositionally biased region" description="Basic and acidic residues" evidence="1">
    <location>
        <begin position="90"/>
        <end position="103"/>
    </location>
</feature>
<organism evidence="2 3">
    <name type="scientific">Brassica cretica</name>
    <name type="common">Mustard</name>
    <dbReference type="NCBI Taxonomy" id="69181"/>
    <lineage>
        <taxon>Eukaryota</taxon>
        <taxon>Viridiplantae</taxon>
        <taxon>Streptophyta</taxon>
        <taxon>Embryophyta</taxon>
        <taxon>Tracheophyta</taxon>
        <taxon>Spermatophyta</taxon>
        <taxon>Magnoliopsida</taxon>
        <taxon>eudicotyledons</taxon>
        <taxon>Gunneridae</taxon>
        <taxon>Pentapetalae</taxon>
        <taxon>rosids</taxon>
        <taxon>malvids</taxon>
        <taxon>Brassicales</taxon>
        <taxon>Brassicaceae</taxon>
        <taxon>Brassiceae</taxon>
        <taxon>Brassica</taxon>
    </lineage>
</organism>
<sequence length="103" mass="12159">MKRVRDETEERFEIGLPFVYKRKRVFRICEEFGGSEEFVFKGYGWEEAGSKKHQIRWGDSAWVITNRAIDRDECSSDDDLVNPENGINPSRERERDAECPTRV</sequence>
<proteinExistence type="predicted"/>
<feature type="region of interest" description="Disordered" evidence="1">
    <location>
        <begin position="74"/>
        <end position="103"/>
    </location>
</feature>
<dbReference type="Proteomes" id="UP000712600">
    <property type="component" value="Unassembled WGS sequence"/>
</dbReference>
<accession>A0A8S9SM44</accession>
<evidence type="ECO:0000256" key="1">
    <source>
        <dbReference type="SAM" id="MobiDB-lite"/>
    </source>
</evidence>
<name>A0A8S9SM44_BRACR</name>